<feature type="domain" description="DUF2510" evidence="3">
    <location>
        <begin position="7"/>
        <end position="37"/>
    </location>
</feature>
<proteinExistence type="predicted"/>
<dbReference type="AlphaFoldDB" id="A0A7G9R170"/>
<dbReference type="RefSeq" id="WP_187566674.1">
    <property type="nucleotide sequence ID" value="NZ_CP060712.1"/>
</dbReference>
<reference evidence="4 5" key="1">
    <citation type="submission" date="2020-08" db="EMBL/GenBank/DDBJ databases">
        <title>Genome sequence of Phycicoccus endophyticus JCM 31784T.</title>
        <authorList>
            <person name="Hyun D.-W."/>
            <person name="Bae J.-W."/>
        </authorList>
    </citation>
    <scope>NUCLEOTIDE SEQUENCE [LARGE SCALE GENOMIC DNA]</scope>
    <source>
        <strain evidence="4 5">JCM 31784</strain>
    </source>
</reference>
<gene>
    <name evidence="4" type="ORF">H9L10_14245</name>
</gene>
<feature type="compositionally biased region" description="Pro residues" evidence="1">
    <location>
        <begin position="33"/>
        <end position="42"/>
    </location>
</feature>
<evidence type="ECO:0000256" key="1">
    <source>
        <dbReference type="SAM" id="MobiDB-lite"/>
    </source>
</evidence>
<feature type="transmembrane region" description="Helical" evidence="2">
    <location>
        <begin position="61"/>
        <end position="84"/>
    </location>
</feature>
<evidence type="ECO:0000259" key="3">
    <source>
        <dbReference type="Pfam" id="PF10708"/>
    </source>
</evidence>
<name>A0A7G9R170_9MICO</name>
<keyword evidence="2" id="KW-1133">Transmembrane helix</keyword>
<feature type="compositionally biased region" description="Low complexity" evidence="1">
    <location>
        <begin position="43"/>
        <end position="54"/>
    </location>
</feature>
<organism evidence="4 5">
    <name type="scientific">Phycicoccus endophyticus</name>
    <dbReference type="NCBI Taxonomy" id="1690220"/>
    <lineage>
        <taxon>Bacteria</taxon>
        <taxon>Bacillati</taxon>
        <taxon>Actinomycetota</taxon>
        <taxon>Actinomycetes</taxon>
        <taxon>Micrococcales</taxon>
        <taxon>Intrasporangiaceae</taxon>
        <taxon>Phycicoccus</taxon>
    </lineage>
</organism>
<dbReference type="Pfam" id="PF10708">
    <property type="entry name" value="DUF2510"/>
    <property type="match status" value="1"/>
</dbReference>
<dbReference type="InterPro" id="IPR018929">
    <property type="entry name" value="DUF2510"/>
</dbReference>
<keyword evidence="2" id="KW-0472">Membrane</keyword>
<accession>A0A7G9R170</accession>
<keyword evidence="5" id="KW-1185">Reference proteome</keyword>
<feature type="compositionally biased region" description="Basic and acidic residues" evidence="1">
    <location>
        <begin position="11"/>
        <end position="20"/>
    </location>
</feature>
<protein>
    <submittedName>
        <fullName evidence="4">DUF2510 domain-containing protein</fullName>
    </submittedName>
</protein>
<sequence>MAVSAPPGWHRQPDGRDRWWDGQQWTDHVRDPQPTPPVPAPGAPAGATPPRQGMSGVAKGCLVAAVVGVVALVVAVAVVVALIARGVDSAVDDVRSALPTSTSFPSGLAEGGDPVVVTVGEGFELPGVSVDAGWSLADGSLGRDVEGMTATLDTTDEDEAVRIFSMSFEGGAETVCTASTDGGSQPVEVTCIPLFEDVPDDAEVTVTPTF</sequence>
<evidence type="ECO:0000313" key="5">
    <source>
        <dbReference type="Proteomes" id="UP000515976"/>
    </source>
</evidence>
<dbReference type="KEGG" id="pei:H9L10_14245"/>
<evidence type="ECO:0000313" key="4">
    <source>
        <dbReference type="EMBL" id="QNN49345.1"/>
    </source>
</evidence>
<keyword evidence="2" id="KW-0812">Transmembrane</keyword>
<evidence type="ECO:0000256" key="2">
    <source>
        <dbReference type="SAM" id="Phobius"/>
    </source>
</evidence>
<feature type="region of interest" description="Disordered" evidence="1">
    <location>
        <begin position="1"/>
        <end position="54"/>
    </location>
</feature>
<dbReference type="EMBL" id="CP060712">
    <property type="protein sequence ID" value="QNN49345.1"/>
    <property type="molecule type" value="Genomic_DNA"/>
</dbReference>
<dbReference type="Proteomes" id="UP000515976">
    <property type="component" value="Chromosome"/>
</dbReference>